<name>T0M8E4_KINKI</name>
<comment type="caution">
    <text evidence="2">The sequence shown here is derived from an EMBL/GenBank/DDBJ whole genome shotgun (WGS) entry which is preliminary data.</text>
</comment>
<evidence type="ECO:0000313" key="2">
    <source>
        <dbReference type="EMBL" id="EQB59636.1"/>
    </source>
</evidence>
<reference evidence="2" key="1">
    <citation type="journal article" date="2013" name="Antimicrob. Agents Chemother.">
        <title>Characterization of TEM-1 beta-lactamase producing Kingella kingae clinical isolates.</title>
        <authorList>
            <person name="Banerjee A."/>
            <person name="Kaplan J.B."/>
            <person name="Soherwardy A."/>
            <person name="Nudell Y."/>
            <person name="Mackenzie G.A."/>
            <person name="Johnson S."/>
            <person name="Balashova N.V."/>
        </authorList>
    </citation>
    <scope>NUCLEOTIDE SEQUENCE</scope>
    <source>
        <strain evidence="2">KKC2005004457</strain>
        <plasmid evidence="2">unnamed</plasmid>
    </source>
</reference>
<proteinExistence type="predicted"/>
<organism evidence="2">
    <name type="scientific">Kingella kingae KKC2005004457</name>
    <dbReference type="NCBI Taxonomy" id="1229911"/>
    <lineage>
        <taxon>Bacteria</taxon>
        <taxon>Pseudomonadati</taxon>
        <taxon>Pseudomonadota</taxon>
        <taxon>Betaproteobacteria</taxon>
        <taxon>Neisseriales</taxon>
        <taxon>Neisseriaceae</taxon>
        <taxon>Kingella</taxon>
    </lineage>
</organism>
<dbReference type="Pfam" id="PF10134">
    <property type="entry name" value="RPA"/>
    <property type="match status" value="1"/>
</dbReference>
<dbReference type="EMBL" id="AMPT01000004">
    <property type="protein sequence ID" value="EQB59636.1"/>
    <property type="molecule type" value="Genomic_DNA"/>
</dbReference>
<protein>
    <submittedName>
        <fullName evidence="2">Putative plasmid replication-associated protein</fullName>
    </submittedName>
</protein>
<gene>
    <name evidence="2" type="ORF">C297_p00120</name>
</gene>
<evidence type="ECO:0000256" key="1">
    <source>
        <dbReference type="SAM" id="Coils"/>
    </source>
</evidence>
<keyword evidence="1" id="KW-0175">Coiled coil</keyword>
<dbReference type="AlphaFoldDB" id="T0M8E4"/>
<feature type="coiled-coil region" evidence="1">
    <location>
        <begin position="51"/>
        <end position="84"/>
    </location>
</feature>
<dbReference type="InterPro" id="IPR018777">
    <property type="entry name" value="Replication_initiator_prot_A"/>
</dbReference>
<keyword evidence="2" id="KW-0614">Plasmid</keyword>
<sequence length="363" mass="42438">MSNFNKPTNETQSETFISVTEIINQELNTLDTQETNPNPLNQKLSNKRSAAQIIADRLAQIAKEKEQQEQNQIEKVECEILEEETPLIQKYFVELNKSKGVIMHYKCDVTSLEFPLFAFKPSQEDRQFKYQDIFITLKSNSSGLATMSDKDLWIYAITKLIELHNEGKRIARTIHFVAYDYLKVIKGNTSGRAYKEFLQSLERLAGTRVLTNIETGGIREKRNFGLIESYKIIEEADKEVMAAIEITLPDWLFRSVEKNQIKTLSEDYFKIRKPIYKRLYELGLKHCGEQVSFKISVEKLFEKSGSVGHIRDFRQDLKALTEENSLPDYHFRYDEDEKMVYYISRDVKDFMKFLLKQAKKKGK</sequence>
<accession>T0M8E4</accession>
<geneLocation type="plasmid" evidence="2">
    <name>unnamed</name>
</geneLocation>